<dbReference type="InterPro" id="IPR033138">
    <property type="entry name" value="Cu_oxidase_CS"/>
</dbReference>
<dbReference type="Gene3D" id="2.60.40.420">
    <property type="entry name" value="Cupredoxins - blue copper proteins"/>
    <property type="match status" value="1"/>
</dbReference>
<comment type="caution">
    <text evidence="4">The sequence shown here is derived from an EMBL/GenBank/DDBJ whole genome shotgun (WGS) entry which is preliminary data.</text>
</comment>
<evidence type="ECO:0000313" key="5">
    <source>
        <dbReference type="Proteomes" id="UP000466794"/>
    </source>
</evidence>
<reference evidence="4 5" key="1">
    <citation type="submission" date="2019-12" db="EMBL/GenBank/DDBJ databases">
        <title>Nocardia sp. nov. ET3-3 isolated from soil.</title>
        <authorList>
            <person name="Kanchanasin P."/>
            <person name="Tanasupawat S."/>
            <person name="Yuki M."/>
            <person name="Kudo T."/>
        </authorList>
    </citation>
    <scope>NUCLEOTIDE SEQUENCE [LARGE SCALE GENOMIC DNA]</scope>
    <source>
        <strain evidence="4 5">ET3-3</strain>
    </source>
</reference>
<evidence type="ECO:0000259" key="3">
    <source>
        <dbReference type="Pfam" id="PF06525"/>
    </source>
</evidence>
<dbReference type="SUPFAM" id="SSF49503">
    <property type="entry name" value="Cupredoxins"/>
    <property type="match status" value="1"/>
</dbReference>
<dbReference type="Proteomes" id="UP000466794">
    <property type="component" value="Unassembled WGS sequence"/>
</dbReference>
<dbReference type="RefSeq" id="WP_157387857.1">
    <property type="nucleotide sequence ID" value="NZ_WRPP01000002.1"/>
</dbReference>
<evidence type="ECO:0000256" key="2">
    <source>
        <dbReference type="ARBA" id="ARBA00023008"/>
    </source>
</evidence>
<organism evidence="4 5">
    <name type="scientific">Nocardia terrae</name>
    <dbReference type="NCBI Taxonomy" id="2675851"/>
    <lineage>
        <taxon>Bacteria</taxon>
        <taxon>Bacillati</taxon>
        <taxon>Actinomycetota</taxon>
        <taxon>Actinomycetes</taxon>
        <taxon>Mycobacteriales</taxon>
        <taxon>Nocardiaceae</taxon>
        <taxon>Nocardia</taxon>
    </lineage>
</organism>
<keyword evidence="1" id="KW-0479">Metal-binding</keyword>
<evidence type="ECO:0000256" key="1">
    <source>
        <dbReference type="ARBA" id="ARBA00022723"/>
    </source>
</evidence>
<dbReference type="PROSITE" id="PS00196">
    <property type="entry name" value="COPPER_BLUE"/>
    <property type="match status" value="1"/>
</dbReference>
<evidence type="ECO:0000313" key="4">
    <source>
        <dbReference type="EMBL" id="MVU78339.1"/>
    </source>
</evidence>
<name>A0A7K1UW14_9NOCA</name>
<dbReference type="PROSITE" id="PS00079">
    <property type="entry name" value="MULTICOPPER_OXIDASE1"/>
    <property type="match status" value="1"/>
</dbReference>
<protein>
    <recommendedName>
        <fullName evidence="3">Sulfocyanin-like C-terminal domain-containing protein</fullName>
    </recommendedName>
</protein>
<dbReference type="EMBL" id="WRPP01000002">
    <property type="protein sequence ID" value="MVU78339.1"/>
    <property type="molecule type" value="Genomic_DNA"/>
</dbReference>
<dbReference type="InterPro" id="IPR028871">
    <property type="entry name" value="BlueCu_1_BS"/>
</dbReference>
<dbReference type="AlphaFoldDB" id="A0A7K1UW14"/>
<keyword evidence="5" id="KW-1185">Reference proteome</keyword>
<proteinExistence type="predicted"/>
<dbReference type="Pfam" id="PF06525">
    <property type="entry name" value="SoxE"/>
    <property type="match status" value="1"/>
</dbReference>
<sequence length="217" mass="22359">MRSRKTTYAVAIAGVLVLAVALTVLSLGYGAWGRSGGMMGTRDPGTAMGARLRDAPGPRVSEEDAARLGAQTPADATVDRASNSIVFTGTDVRLVVMASPVMPAEDFRIAGLIDPTVTVPMGAHVSMQVINADDDMAHGLVISRSKYPMMMMTSPAFRGAGVWALGDAGADGMHTQTVNFTADASGTYRYVCPVPGHAEKGMSGAFIVAPNASGPAA</sequence>
<dbReference type="InterPro" id="IPR008972">
    <property type="entry name" value="Cupredoxin"/>
</dbReference>
<dbReference type="InterPro" id="IPR049544">
    <property type="entry name" value="SoxE-like_C"/>
</dbReference>
<accession>A0A7K1UW14</accession>
<gene>
    <name evidence="4" type="ORF">GPX89_13925</name>
</gene>
<dbReference type="GO" id="GO:0046872">
    <property type="term" value="F:metal ion binding"/>
    <property type="evidence" value="ECO:0007669"/>
    <property type="project" value="UniProtKB-KW"/>
</dbReference>
<keyword evidence="2" id="KW-0186">Copper</keyword>
<feature type="domain" description="Sulfocyanin-like C-terminal" evidence="3">
    <location>
        <begin position="116"/>
        <end position="215"/>
    </location>
</feature>